<evidence type="ECO:0000313" key="7">
    <source>
        <dbReference type="EMBL" id="MBB6033874.1"/>
    </source>
</evidence>
<dbReference type="PANTHER" id="PTHR43525">
    <property type="entry name" value="PROTEIN MALY"/>
    <property type="match status" value="1"/>
</dbReference>
<dbReference type="AlphaFoldDB" id="A0A841FDI5"/>
<dbReference type="GO" id="GO:0047804">
    <property type="term" value="F:cysteine-S-conjugate beta-lyase activity"/>
    <property type="evidence" value="ECO:0007669"/>
    <property type="project" value="UniProtKB-EC"/>
</dbReference>
<keyword evidence="8" id="KW-1185">Reference proteome</keyword>
<dbReference type="CDD" id="cd00609">
    <property type="entry name" value="AAT_like"/>
    <property type="match status" value="1"/>
</dbReference>
<evidence type="ECO:0000256" key="1">
    <source>
        <dbReference type="ARBA" id="ARBA00001933"/>
    </source>
</evidence>
<comment type="similarity">
    <text evidence="5">Belongs to the class-II pyridoxal-phosphate-dependent aminotransferase family. MalY/PatB cystathionine beta-lyase subfamily.</text>
</comment>
<gene>
    <name evidence="7" type="ORF">HNR73_001724</name>
</gene>
<evidence type="ECO:0000256" key="3">
    <source>
        <dbReference type="ARBA" id="ARBA00022898"/>
    </source>
</evidence>
<dbReference type="Pfam" id="PF00155">
    <property type="entry name" value="Aminotran_1_2"/>
    <property type="match status" value="1"/>
</dbReference>
<evidence type="ECO:0000256" key="5">
    <source>
        <dbReference type="ARBA" id="ARBA00037974"/>
    </source>
</evidence>
<dbReference type="EC" id="4.4.1.13" evidence="2"/>
<evidence type="ECO:0000256" key="2">
    <source>
        <dbReference type="ARBA" id="ARBA00012224"/>
    </source>
</evidence>
<dbReference type="InterPro" id="IPR015422">
    <property type="entry name" value="PyrdxlP-dep_Trfase_small"/>
</dbReference>
<organism evidence="7 8">
    <name type="scientific">Phytomonospora endophytica</name>
    <dbReference type="NCBI Taxonomy" id="714109"/>
    <lineage>
        <taxon>Bacteria</taxon>
        <taxon>Bacillati</taxon>
        <taxon>Actinomycetota</taxon>
        <taxon>Actinomycetes</taxon>
        <taxon>Micromonosporales</taxon>
        <taxon>Micromonosporaceae</taxon>
        <taxon>Phytomonospora</taxon>
    </lineage>
</organism>
<comment type="cofactor">
    <cofactor evidence="1">
        <name>pyridoxal 5'-phosphate</name>
        <dbReference type="ChEBI" id="CHEBI:597326"/>
    </cofactor>
</comment>
<dbReference type="PANTHER" id="PTHR43525:SF2">
    <property type="entry name" value="CYSTATHIONINE BETA-LYASE-RELATED"/>
    <property type="match status" value="1"/>
</dbReference>
<reference evidence="7 8" key="1">
    <citation type="submission" date="2020-08" db="EMBL/GenBank/DDBJ databases">
        <title>Genomic Encyclopedia of Type Strains, Phase IV (KMG-IV): sequencing the most valuable type-strain genomes for metagenomic binning, comparative biology and taxonomic classification.</title>
        <authorList>
            <person name="Goeker M."/>
        </authorList>
    </citation>
    <scope>NUCLEOTIDE SEQUENCE [LARGE SCALE GENOMIC DNA]</scope>
    <source>
        <strain evidence="7 8">YIM 65646</strain>
    </source>
</reference>
<name>A0A841FDI5_9ACTN</name>
<dbReference type="Gene3D" id="3.90.1150.10">
    <property type="entry name" value="Aspartate Aminotransferase, domain 1"/>
    <property type="match status" value="1"/>
</dbReference>
<keyword evidence="4 7" id="KW-0456">Lyase</keyword>
<dbReference type="InterPro" id="IPR051798">
    <property type="entry name" value="Class-II_PLP-Dep_Aminotrans"/>
</dbReference>
<dbReference type="EMBL" id="JACHGT010000003">
    <property type="protein sequence ID" value="MBB6033874.1"/>
    <property type="molecule type" value="Genomic_DNA"/>
</dbReference>
<dbReference type="InterPro" id="IPR015421">
    <property type="entry name" value="PyrdxlP-dep_Trfase_major"/>
</dbReference>
<sequence>MTDPLSDVSLSELRSRQSVKWRMYEPDVLPLFVAEMDSALAPPVAAALTAAVERGDTGYPHPGRFPAAFTAFAERRYGWVVPSEPVLVADVMVGLMAALDEVCGPGDAVVVSTPAYPPFFRNLELSGRRLVSSPLKVSAEGFALDLDRLEADFASGAKAYLLCNPHNPCGLAYSRAELLAVAGLAERYGVRVVADEIHAPLTMPGVGHVPFASLDTEASALAYTAVSASKAWNLAGLKAALLVSGAACARPASARDLEEHVGHLGVLGGTAAFEEGEEWLDGLRAAIAVNAAWLGAELARRLPEVAYFPPRATYLAWLDFRALGLGDDPAEVLREKGRVALVPGLDFGAEGAGFARLNLATSPAILAEGVDRIVKAVR</sequence>
<evidence type="ECO:0000259" key="6">
    <source>
        <dbReference type="Pfam" id="PF00155"/>
    </source>
</evidence>
<dbReference type="Gene3D" id="3.40.640.10">
    <property type="entry name" value="Type I PLP-dependent aspartate aminotransferase-like (Major domain)"/>
    <property type="match status" value="1"/>
</dbReference>
<dbReference type="GO" id="GO:0030170">
    <property type="term" value="F:pyridoxal phosphate binding"/>
    <property type="evidence" value="ECO:0007669"/>
    <property type="project" value="InterPro"/>
</dbReference>
<dbReference type="Proteomes" id="UP000548476">
    <property type="component" value="Unassembled WGS sequence"/>
</dbReference>
<keyword evidence="3" id="KW-0663">Pyridoxal phosphate</keyword>
<dbReference type="SUPFAM" id="SSF53383">
    <property type="entry name" value="PLP-dependent transferases"/>
    <property type="match status" value="1"/>
</dbReference>
<dbReference type="InterPro" id="IPR004839">
    <property type="entry name" value="Aminotransferase_I/II_large"/>
</dbReference>
<proteinExistence type="inferred from homology"/>
<comment type="caution">
    <text evidence="7">The sequence shown here is derived from an EMBL/GenBank/DDBJ whole genome shotgun (WGS) entry which is preliminary data.</text>
</comment>
<feature type="domain" description="Aminotransferase class I/classII large" evidence="6">
    <location>
        <begin position="54"/>
        <end position="373"/>
    </location>
</feature>
<evidence type="ECO:0000256" key="4">
    <source>
        <dbReference type="ARBA" id="ARBA00023239"/>
    </source>
</evidence>
<accession>A0A841FDI5</accession>
<protein>
    <recommendedName>
        <fullName evidence="2">cysteine-S-conjugate beta-lyase</fullName>
        <ecNumber evidence="2">4.4.1.13</ecNumber>
    </recommendedName>
</protein>
<dbReference type="InterPro" id="IPR015424">
    <property type="entry name" value="PyrdxlP-dep_Trfase"/>
</dbReference>
<evidence type="ECO:0000313" key="8">
    <source>
        <dbReference type="Proteomes" id="UP000548476"/>
    </source>
</evidence>